<dbReference type="EMBL" id="JBHLUK010000068">
    <property type="protein sequence ID" value="MFC0424232.1"/>
    <property type="molecule type" value="Genomic_DNA"/>
</dbReference>
<keyword evidence="3" id="KW-1185">Reference proteome</keyword>
<proteinExistence type="predicted"/>
<dbReference type="Proteomes" id="UP001589855">
    <property type="component" value="Unassembled WGS sequence"/>
</dbReference>
<sequence>MTKVTLDNDLMTILERKGLTNRQLVLITDDGGGKYSLHGGACSIGTKFTLIVLDQPDPDYPVRLSNDRGLNLWTSNYDLMFLTQGVRMGYRQGRIFIKDDAHVLDRAVQIADGAAVLAAFDQGTTPDQAGC</sequence>
<evidence type="ECO:0000313" key="2">
    <source>
        <dbReference type="EMBL" id="MFC0424232.1"/>
    </source>
</evidence>
<dbReference type="SUPFAM" id="SSF89360">
    <property type="entry name" value="HesB-like domain"/>
    <property type="match status" value="1"/>
</dbReference>
<dbReference type="RefSeq" id="WP_137645227.1">
    <property type="nucleotide sequence ID" value="NZ_BAABRM010000014.1"/>
</dbReference>
<gene>
    <name evidence="2" type="ORF">ACFFGS_08895</name>
</gene>
<dbReference type="InterPro" id="IPR035903">
    <property type="entry name" value="HesB-like_dom_sf"/>
</dbReference>
<organism evidence="2 3">
    <name type="scientific">Lactiplantibacillus plajomi</name>
    <dbReference type="NCBI Taxonomy" id="1457217"/>
    <lineage>
        <taxon>Bacteria</taxon>
        <taxon>Bacillati</taxon>
        <taxon>Bacillota</taxon>
        <taxon>Bacilli</taxon>
        <taxon>Lactobacillales</taxon>
        <taxon>Lactobacillaceae</taxon>
        <taxon>Lactiplantibacillus</taxon>
    </lineage>
</organism>
<comment type="caution">
    <text evidence="2">The sequence shown here is derived from an EMBL/GenBank/DDBJ whole genome shotgun (WGS) entry which is preliminary data.</text>
</comment>
<dbReference type="Pfam" id="PF01521">
    <property type="entry name" value="Fe-S_biosyn"/>
    <property type="match status" value="1"/>
</dbReference>
<name>A0ABV6K448_9LACO</name>
<accession>A0ABV6K448</accession>
<dbReference type="Gene3D" id="2.60.300.12">
    <property type="entry name" value="HesB-like domain"/>
    <property type="match status" value="1"/>
</dbReference>
<dbReference type="InterPro" id="IPR000361">
    <property type="entry name" value="ATAP_core_dom"/>
</dbReference>
<protein>
    <submittedName>
        <fullName evidence="2">Iron-sulfur cluster biosynthesis family protein</fullName>
    </submittedName>
</protein>
<evidence type="ECO:0000259" key="1">
    <source>
        <dbReference type="Pfam" id="PF01521"/>
    </source>
</evidence>
<feature type="domain" description="Core" evidence="1">
    <location>
        <begin position="3"/>
        <end position="111"/>
    </location>
</feature>
<evidence type="ECO:0000313" key="3">
    <source>
        <dbReference type="Proteomes" id="UP001589855"/>
    </source>
</evidence>
<reference evidence="2 3" key="1">
    <citation type="submission" date="2024-09" db="EMBL/GenBank/DDBJ databases">
        <authorList>
            <person name="Sun Q."/>
            <person name="Mori K."/>
        </authorList>
    </citation>
    <scope>NUCLEOTIDE SEQUENCE [LARGE SCALE GENOMIC DNA]</scope>
    <source>
        <strain evidence="2 3">TBRC 4575</strain>
    </source>
</reference>